<protein>
    <submittedName>
        <fullName evidence="1">Uncharacterized protein</fullName>
    </submittedName>
</protein>
<gene>
    <name evidence="1" type="ORF">GCM10017790_33560</name>
</gene>
<name>A0ABQ3LIP6_9PSEU</name>
<comment type="caution">
    <text evidence="1">The sequence shown here is derived from an EMBL/GenBank/DDBJ whole genome shotgun (WGS) entry which is preliminary data.</text>
</comment>
<sequence length="100" mass="10022">MVASQSGAGACSILGDGEEAGGLELDGLEAVLVRGGGVVPAGCADPACSVGVPHCTLVNRTVTVPRMTVNHRFVVFGRPEFIGSFRSSSIPPSTVTPGAL</sequence>
<accession>A0ABQ3LIP6</accession>
<evidence type="ECO:0000313" key="2">
    <source>
        <dbReference type="Proteomes" id="UP000635387"/>
    </source>
</evidence>
<keyword evidence="2" id="KW-1185">Reference proteome</keyword>
<organism evidence="1 2">
    <name type="scientific">Amycolatopsis oliviviridis</name>
    <dbReference type="NCBI Taxonomy" id="1471590"/>
    <lineage>
        <taxon>Bacteria</taxon>
        <taxon>Bacillati</taxon>
        <taxon>Actinomycetota</taxon>
        <taxon>Actinomycetes</taxon>
        <taxon>Pseudonocardiales</taxon>
        <taxon>Pseudonocardiaceae</taxon>
        <taxon>Amycolatopsis</taxon>
    </lineage>
</organism>
<proteinExistence type="predicted"/>
<evidence type="ECO:0000313" key="1">
    <source>
        <dbReference type="EMBL" id="GHH17091.1"/>
    </source>
</evidence>
<dbReference type="Proteomes" id="UP000635387">
    <property type="component" value="Unassembled WGS sequence"/>
</dbReference>
<reference evidence="2" key="1">
    <citation type="journal article" date="2019" name="Int. J. Syst. Evol. Microbiol.">
        <title>The Global Catalogue of Microorganisms (GCM) 10K type strain sequencing project: providing services to taxonomists for standard genome sequencing and annotation.</title>
        <authorList>
            <consortium name="The Broad Institute Genomics Platform"/>
            <consortium name="The Broad Institute Genome Sequencing Center for Infectious Disease"/>
            <person name="Wu L."/>
            <person name="Ma J."/>
        </authorList>
    </citation>
    <scope>NUCLEOTIDE SEQUENCE [LARGE SCALE GENOMIC DNA]</scope>
    <source>
        <strain evidence="2">CGMCC 4.7683</strain>
    </source>
</reference>
<dbReference type="EMBL" id="BNAY01000003">
    <property type="protein sequence ID" value="GHH17091.1"/>
    <property type="molecule type" value="Genomic_DNA"/>
</dbReference>